<dbReference type="InterPro" id="IPR039317">
    <property type="entry name" value="TIC"/>
</dbReference>
<dbReference type="EMBL" id="GDJX01007223">
    <property type="protein sequence ID" value="JAT60713.1"/>
    <property type="molecule type" value="Transcribed_RNA"/>
</dbReference>
<reference evidence="2" key="1">
    <citation type="submission" date="2015-07" db="EMBL/GenBank/DDBJ databases">
        <title>Transcriptome Assembly of Anthurium amnicola.</title>
        <authorList>
            <person name="Suzuki J."/>
        </authorList>
    </citation>
    <scope>NUCLEOTIDE SEQUENCE</scope>
</reference>
<organism evidence="2">
    <name type="scientific">Anthurium amnicola</name>
    <dbReference type="NCBI Taxonomy" id="1678845"/>
    <lineage>
        <taxon>Eukaryota</taxon>
        <taxon>Viridiplantae</taxon>
        <taxon>Streptophyta</taxon>
        <taxon>Embryophyta</taxon>
        <taxon>Tracheophyta</taxon>
        <taxon>Spermatophyta</taxon>
        <taxon>Magnoliopsida</taxon>
        <taxon>Liliopsida</taxon>
        <taxon>Araceae</taxon>
        <taxon>Pothoideae</taxon>
        <taxon>Potheae</taxon>
        <taxon>Anthurium</taxon>
    </lineage>
</organism>
<feature type="non-terminal residue" evidence="2">
    <location>
        <position position="1"/>
    </location>
</feature>
<feature type="region of interest" description="Disordered" evidence="1">
    <location>
        <begin position="1"/>
        <end position="77"/>
    </location>
</feature>
<dbReference type="GO" id="GO:0042752">
    <property type="term" value="P:regulation of circadian rhythm"/>
    <property type="evidence" value="ECO:0007669"/>
    <property type="project" value="InterPro"/>
</dbReference>
<evidence type="ECO:0000256" key="1">
    <source>
        <dbReference type="SAM" id="MobiDB-lite"/>
    </source>
</evidence>
<dbReference type="PANTHER" id="PTHR34798:SF2">
    <property type="entry name" value="PROTEIN TIME FOR COFFEE"/>
    <property type="match status" value="1"/>
</dbReference>
<dbReference type="PANTHER" id="PTHR34798">
    <property type="entry name" value="PROTEIN TIME FOR COFFEE"/>
    <property type="match status" value="1"/>
</dbReference>
<dbReference type="GO" id="GO:0005634">
    <property type="term" value="C:nucleus"/>
    <property type="evidence" value="ECO:0007669"/>
    <property type="project" value="TreeGrafter"/>
</dbReference>
<dbReference type="AlphaFoldDB" id="A0A1D1Z1B4"/>
<proteinExistence type="predicted"/>
<feature type="compositionally biased region" description="Low complexity" evidence="1">
    <location>
        <begin position="35"/>
        <end position="52"/>
    </location>
</feature>
<gene>
    <name evidence="2" type="ORF">g.67575</name>
</gene>
<feature type="compositionally biased region" description="Low complexity" evidence="1">
    <location>
        <begin position="1"/>
        <end position="15"/>
    </location>
</feature>
<protein>
    <submittedName>
        <fullName evidence="2">Uncharacterized protein</fullName>
    </submittedName>
</protein>
<evidence type="ECO:0000313" key="2">
    <source>
        <dbReference type="EMBL" id="JAT60713.1"/>
    </source>
</evidence>
<name>A0A1D1Z1B4_9ARAE</name>
<accession>A0A1D1Z1B4</accession>
<sequence length="168" mass="17378">QQQQQQMSQPAHQLQKQQPFPPGQLFFSTQCLPVQSSQSGAASPAAAGYYPRRPSELQQHQHQHPPPPLNSTSVSPGMLSLCPPLTLAGTSATSEPAKAVAAAAAAANSMKLVQNPALLQAAHYAAAAPAHSASGSPHSHMPAASFSYLHSVPSVPVKPAEQKPTAGT</sequence>